<feature type="transmembrane region" description="Helical" evidence="8">
    <location>
        <begin position="61"/>
        <end position="86"/>
    </location>
</feature>
<protein>
    <submittedName>
        <fullName evidence="9">AI-2E family transporter</fullName>
    </submittedName>
</protein>
<accession>A0A6N4RDI5</accession>
<feature type="transmembrane region" description="Helical" evidence="8">
    <location>
        <begin position="216"/>
        <end position="240"/>
    </location>
</feature>
<evidence type="ECO:0000313" key="9">
    <source>
        <dbReference type="EMBL" id="TKW62065.1"/>
    </source>
</evidence>
<dbReference type="PANTHER" id="PTHR21716">
    <property type="entry name" value="TRANSMEMBRANE PROTEIN"/>
    <property type="match status" value="1"/>
</dbReference>
<dbReference type="AlphaFoldDB" id="A0A6N4RDI5"/>
<keyword evidence="5 8" id="KW-0812">Transmembrane</keyword>
<feature type="transmembrane region" description="Helical" evidence="8">
    <location>
        <begin position="7"/>
        <end position="25"/>
    </location>
</feature>
<evidence type="ECO:0000256" key="4">
    <source>
        <dbReference type="ARBA" id="ARBA00022475"/>
    </source>
</evidence>
<evidence type="ECO:0000256" key="5">
    <source>
        <dbReference type="ARBA" id="ARBA00022692"/>
    </source>
</evidence>
<comment type="similarity">
    <text evidence="2">Belongs to the autoinducer-2 exporter (AI-2E) (TC 2.A.86) family.</text>
</comment>
<dbReference type="GO" id="GO:0055085">
    <property type="term" value="P:transmembrane transport"/>
    <property type="evidence" value="ECO:0007669"/>
    <property type="project" value="TreeGrafter"/>
</dbReference>
<comment type="subcellular location">
    <subcellularLocation>
        <location evidence="1">Cell membrane</location>
        <topology evidence="1">Multi-pass membrane protein</topology>
    </subcellularLocation>
</comment>
<dbReference type="Proteomes" id="UP000320948">
    <property type="component" value="Unassembled WGS sequence"/>
</dbReference>
<evidence type="ECO:0000256" key="3">
    <source>
        <dbReference type="ARBA" id="ARBA00022448"/>
    </source>
</evidence>
<evidence type="ECO:0000313" key="10">
    <source>
        <dbReference type="Proteomes" id="UP000320948"/>
    </source>
</evidence>
<evidence type="ECO:0000256" key="1">
    <source>
        <dbReference type="ARBA" id="ARBA00004651"/>
    </source>
</evidence>
<dbReference type="EMBL" id="VAFM01000001">
    <property type="protein sequence ID" value="TKW62065.1"/>
    <property type="molecule type" value="Genomic_DNA"/>
</dbReference>
<dbReference type="InterPro" id="IPR002549">
    <property type="entry name" value="AI-2E-like"/>
</dbReference>
<feature type="transmembrane region" description="Helical" evidence="8">
    <location>
        <begin position="252"/>
        <end position="280"/>
    </location>
</feature>
<evidence type="ECO:0000256" key="7">
    <source>
        <dbReference type="ARBA" id="ARBA00023136"/>
    </source>
</evidence>
<proteinExistence type="inferred from homology"/>
<sequence>MAITRHHLLAIFLTLLLVGGTLLFLDSVSGILLPFVVGVVLAYLIDPLVSRLHRYGIPRSLASALLVATAISVLGIALVLGIPMLIEQLSSFLQRLPVYIMTLQHYVLPSKLGTLSGLLDVKPTVETLLRPLGLIGAKGAEWTVQAMQQAMSGIAWLVNITLLIVMTPVVAFYFLIDWPGISERVFLTLPKTWRKQAKQLAQEIDVKLAAYLRGTFAVCVLLGLFYAAALTGMGWFATLLAGQSVDTLEMGWAIGLLTGLLAFLPVIGGTIGILLMFGVALIQYQLQIWEPYALLGVIYMIGQILEGYVLTPLLVGHRVGLHPLWVMFALMAGATLGGIGGMMLAVPISVILSVLLPRVLALWRASID</sequence>
<feature type="transmembrane region" description="Helical" evidence="8">
    <location>
        <begin position="323"/>
        <end position="356"/>
    </location>
</feature>
<organism evidence="9 10">
    <name type="scientific">Blastochloris viridis</name>
    <name type="common">Rhodopseudomonas viridis</name>
    <dbReference type="NCBI Taxonomy" id="1079"/>
    <lineage>
        <taxon>Bacteria</taxon>
        <taxon>Pseudomonadati</taxon>
        <taxon>Pseudomonadota</taxon>
        <taxon>Alphaproteobacteria</taxon>
        <taxon>Hyphomicrobiales</taxon>
        <taxon>Blastochloridaceae</taxon>
        <taxon>Blastochloris</taxon>
    </lineage>
</organism>
<feature type="transmembrane region" description="Helical" evidence="8">
    <location>
        <begin position="154"/>
        <end position="176"/>
    </location>
</feature>
<evidence type="ECO:0000256" key="2">
    <source>
        <dbReference type="ARBA" id="ARBA00009773"/>
    </source>
</evidence>
<reference evidence="9 10" key="1">
    <citation type="journal article" date="2017" name="Nat. Commun.">
        <title>In situ click chemistry generation of cyclooxygenase-2 inhibitors.</title>
        <authorList>
            <person name="Bhardwaj A."/>
            <person name="Kaur J."/>
            <person name="Wuest M."/>
            <person name="Wuest F."/>
        </authorList>
    </citation>
    <scope>NUCLEOTIDE SEQUENCE [LARGE SCALE GENOMIC DNA]</scope>
    <source>
        <strain evidence="9">S2_018_000_R2_106</strain>
    </source>
</reference>
<name>A0A6N4RDI5_BLAVI</name>
<dbReference type="GO" id="GO:0005886">
    <property type="term" value="C:plasma membrane"/>
    <property type="evidence" value="ECO:0007669"/>
    <property type="project" value="UniProtKB-SubCell"/>
</dbReference>
<feature type="transmembrane region" description="Helical" evidence="8">
    <location>
        <begin position="292"/>
        <end position="311"/>
    </location>
</feature>
<evidence type="ECO:0000256" key="6">
    <source>
        <dbReference type="ARBA" id="ARBA00022989"/>
    </source>
</evidence>
<feature type="transmembrane region" description="Helical" evidence="8">
    <location>
        <begin position="31"/>
        <end position="49"/>
    </location>
</feature>
<keyword evidence="6 8" id="KW-1133">Transmembrane helix</keyword>
<dbReference type="Pfam" id="PF01594">
    <property type="entry name" value="AI-2E_transport"/>
    <property type="match status" value="1"/>
</dbReference>
<keyword evidence="7 8" id="KW-0472">Membrane</keyword>
<dbReference type="PANTHER" id="PTHR21716:SF53">
    <property type="entry name" value="PERMEASE PERM-RELATED"/>
    <property type="match status" value="1"/>
</dbReference>
<gene>
    <name evidence="9" type="ORF">DI628_05455</name>
</gene>
<comment type="caution">
    <text evidence="9">The sequence shown here is derived from an EMBL/GenBank/DDBJ whole genome shotgun (WGS) entry which is preliminary data.</text>
</comment>
<evidence type="ECO:0000256" key="8">
    <source>
        <dbReference type="SAM" id="Phobius"/>
    </source>
</evidence>
<keyword evidence="3" id="KW-0813">Transport</keyword>
<keyword evidence="4" id="KW-1003">Cell membrane</keyword>